<evidence type="ECO:0000313" key="2">
    <source>
        <dbReference type="Proteomes" id="UP000230903"/>
    </source>
</evidence>
<organism evidence="1 2">
    <name type="scientific">Candidatus Harrisonbacteria bacterium CG10_big_fil_rev_8_21_14_0_10_45_28</name>
    <dbReference type="NCBI Taxonomy" id="1974586"/>
    <lineage>
        <taxon>Bacteria</taxon>
        <taxon>Candidatus Harrisoniibacteriota</taxon>
    </lineage>
</organism>
<comment type="caution">
    <text evidence="1">The sequence shown here is derived from an EMBL/GenBank/DDBJ whole genome shotgun (WGS) entry which is preliminary data.</text>
</comment>
<gene>
    <name evidence="1" type="ORF">COU10_01120</name>
</gene>
<evidence type="ECO:0000313" key="1">
    <source>
        <dbReference type="EMBL" id="PIR88082.1"/>
    </source>
</evidence>
<protein>
    <submittedName>
        <fullName evidence="1">Uncharacterized protein</fullName>
    </submittedName>
</protein>
<name>A0A2H0UNT3_9BACT</name>
<dbReference type="AlphaFoldDB" id="A0A2H0UNT3"/>
<proteinExistence type="predicted"/>
<dbReference type="EMBL" id="PFBC01000017">
    <property type="protein sequence ID" value="PIR88082.1"/>
    <property type="molecule type" value="Genomic_DNA"/>
</dbReference>
<dbReference type="Proteomes" id="UP000230903">
    <property type="component" value="Unassembled WGS sequence"/>
</dbReference>
<reference evidence="2" key="1">
    <citation type="submission" date="2017-09" db="EMBL/GenBank/DDBJ databases">
        <title>Depth-based differentiation of microbial function through sediment-hosted aquifers and enrichment of novel symbionts in the deep terrestrial subsurface.</title>
        <authorList>
            <person name="Probst A.J."/>
            <person name="Ladd B."/>
            <person name="Jarett J.K."/>
            <person name="Geller-Mcgrath D.E."/>
            <person name="Sieber C.M.K."/>
            <person name="Emerson J.B."/>
            <person name="Anantharaman K."/>
            <person name="Thomas B.C."/>
            <person name="Malmstrom R."/>
            <person name="Stieglmeier M."/>
            <person name="Klingl A."/>
            <person name="Woyke T."/>
            <person name="Ryan C.M."/>
            <person name="Banfield J.F."/>
        </authorList>
    </citation>
    <scope>NUCLEOTIDE SEQUENCE [LARGE SCALE GENOMIC DNA]</scope>
</reference>
<accession>A0A2H0UNT3</accession>
<sequence length="283" mass="32319">MKEAFSKESSPKESMRQEVKELFDAAGLNEFDTKIIRDFREYGFCGFVHGSLVKSELRDVSDIDFALVGDFSKIPFSIREKFIPKITDAQLNSIDYFSIENVSTAGRRISLHIEKSEFREQYPNNQRPYAREYRPTSNVKISQISNYLFCGFDSEGVLYIFSVACPQEELGHGVINTIPQTGIFLFEQEIATPENNPSVSIPIKPNISNLDLPQKSKVMVLGLEYDKMRSDQSLYQEDASNLVALPIDRTVMMANKFLGTDSRSHINGSFALLEKYWYARKIQ</sequence>